<protein>
    <submittedName>
        <fullName evidence="2">Uncharacterized protein</fullName>
    </submittedName>
</protein>
<gene>
    <name evidence="2" type="ORF">GGR28_002951</name>
</gene>
<keyword evidence="1" id="KW-0175">Coiled coil</keyword>
<accession>A0A840EA92</accession>
<dbReference type="Proteomes" id="UP000576209">
    <property type="component" value="Unassembled WGS sequence"/>
</dbReference>
<dbReference type="AlphaFoldDB" id="A0A840EA92"/>
<dbReference type="Gene3D" id="1.20.5.110">
    <property type="match status" value="1"/>
</dbReference>
<keyword evidence="3" id="KW-1185">Reference proteome</keyword>
<dbReference type="EMBL" id="JACIFF010000008">
    <property type="protein sequence ID" value="MBB4080317.1"/>
    <property type="molecule type" value="Genomic_DNA"/>
</dbReference>
<evidence type="ECO:0000313" key="3">
    <source>
        <dbReference type="Proteomes" id="UP000576209"/>
    </source>
</evidence>
<sequence>MPRQSFQLFQHTPLIHFHAQQPGAFLRATEVKPRFDRYLAQQLGTNAIPPHWLVGFARQDNKAMAFNYRMRIVAQDVQWFDINEVDTNRKRFRPYPAFFANTGTEPGSDDVKFFSFTKKPVRVVIDCLIPELREQINKHFPTFVATNNFMTRKTKGFGSFTVIDATGSDVLPDGRKHYSFELDRPRGDLQAEFKGLFEYIDVFYRTLRSGLNEKADRGATDLMYFKSLLFKFAIEQKHQWDKREMRRELFLHDRKFQEVERKRSDPKGTVQYNSGTPYLYRDMMGLATSTSWMSYKATVKKDPPNQDLNRYPSPLTIKPVLLPGGNRYRIYLIPELGKEEEMTSKEKKMTSKEKKMTNVEKKITSVEKKMTNVEFTVSAGSKAIRMKTPPEFSITKYLDYAAKFFRERSVADHVGRYDRRVGWKVRLLSDIYSQLTSQYPKYNDQ</sequence>
<feature type="coiled-coil region" evidence="1">
    <location>
        <begin position="342"/>
        <end position="369"/>
    </location>
</feature>
<comment type="caution">
    <text evidence="2">The sequence shown here is derived from an EMBL/GenBank/DDBJ whole genome shotgun (WGS) entry which is preliminary data.</text>
</comment>
<reference evidence="2 3" key="1">
    <citation type="submission" date="2020-08" db="EMBL/GenBank/DDBJ databases">
        <title>Genomic Encyclopedia of Type Strains, Phase IV (KMG-IV): sequencing the most valuable type-strain genomes for metagenomic binning, comparative biology and taxonomic classification.</title>
        <authorList>
            <person name="Goeker M."/>
        </authorList>
    </citation>
    <scope>NUCLEOTIDE SEQUENCE [LARGE SCALE GENOMIC DNA]</scope>
    <source>
        <strain evidence="2 3">DSM 105137</strain>
    </source>
</reference>
<dbReference type="RefSeq" id="WP_183496559.1">
    <property type="nucleotide sequence ID" value="NZ_JACIFF010000008.1"/>
</dbReference>
<proteinExistence type="predicted"/>
<name>A0A840EA92_9BACT</name>
<organism evidence="2 3">
    <name type="scientific">Neolewinella aquimaris</name>
    <dbReference type="NCBI Taxonomy" id="1835722"/>
    <lineage>
        <taxon>Bacteria</taxon>
        <taxon>Pseudomonadati</taxon>
        <taxon>Bacteroidota</taxon>
        <taxon>Saprospiria</taxon>
        <taxon>Saprospirales</taxon>
        <taxon>Lewinellaceae</taxon>
        <taxon>Neolewinella</taxon>
    </lineage>
</organism>
<evidence type="ECO:0000256" key="1">
    <source>
        <dbReference type="SAM" id="Coils"/>
    </source>
</evidence>
<evidence type="ECO:0000313" key="2">
    <source>
        <dbReference type="EMBL" id="MBB4080317.1"/>
    </source>
</evidence>